<dbReference type="InterPro" id="IPR052025">
    <property type="entry name" value="Xyloglucanase_GH74"/>
</dbReference>
<dbReference type="Pfam" id="PF15902">
    <property type="entry name" value="Sortilin-Vps10"/>
    <property type="match status" value="1"/>
</dbReference>
<reference evidence="5 6" key="1">
    <citation type="submission" date="2021-01" db="EMBL/GenBank/DDBJ databases">
        <title>Aequorivita sp. strain KX20305, a bacterium isolated from the sediment collected at a cold seep field in South China Sea.</title>
        <authorList>
            <person name="Zhang H."/>
            <person name="Li C."/>
        </authorList>
    </citation>
    <scope>NUCLEOTIDE SEQUENCE [LARGE SCALE GENOMIC DNA]</scope>
    <source>
        <strain evidence="5 6">KX20305</strain>
    </source>
</reference>
<proteinExistence type="predicted"/>
<keyword evidence="1" id="KW-0732">Signal</keyword>
<sequence>MLRIPTSVFIAFCFIGCENFSEKDKTSSSGEKISNTEKKKDGKYPSDFMFMQRAYPSGEINTSAYSKAIKWKKQIANRSTANEIWEFAGPLNISGRITDIEIPTNQPEVYYVGAASGGIFKSINSGEDWMPIFDEQEKLSIGDIEISKNNNNLIWVGTGEGNGLGTFDGDGVYKSTDGGTTWESKGLPIIGSVGKIVLDPNNDNTAFVGAMGPLFKNSPNRGVYKTTNGGDTWQQVFFVSDSTGVADMAIHPTNGNIVYATSWERITKVNYYQYGGITSGIYRTTDGGTNWTELTNGLPNLASQKGRISIDISQSNPNILYARYADAVGNIQGVYRTSNGGDTWTEVNSSQLLNVGFHYYFGGIFIDPTDENVLYNADCIVQKSTDGGNSWSNSFQIAHVDQHAMAFKPSAPNEILLGSDGGLYYSSDGGNIAVKNLKLPLTQFYRMYVDAQNENKIYGGSQDNGTSRTQTGGLSNWNIIYFGDGFQTLVDPTDTRVIYALYQRGGLGKSTTNGVYFYDAITGISPSDRKNWDTPIAFDPANSQILFYGTNRLYKSINGAENWYAISPDLTDGPHSGNRTFGTLTTISVSQFDSQIIFVGTDDGKAWVTQNGGTNWTDISAGVPNRWVTKILTSKENANTVYLTLSGYKFGESIGHVYRSIDFGNTWIDISTSLPDIPVNDIEQDNFGNLFLATDIGVLASDNEGATWTVLGENLPSVLVTDLFIHENSEFLFAATYGRSIYKIDISGNILNTNGDSFATEIKVFPNPSSEMVTVSLKNPSKNSYLEVYDTMGRSVKKYNFDNKKEIHFSVESLQAGVYYLKISDENKQSTKKLIVK</sequence>
<evidence type="ECO:0000256" key="1">
    <source>
        <dbReference type="ARBA" id="ARBA00022729"/>
    </source>
</evidence>
<protein>
    <submittedName>
        <fullName evidence="5">T9SS type A sorting domain-containing protein</fullName>
    </submittedName>
</protein>
<name>A0ABX7DUF4_9FLAO</name>
<organism evidence="5 6">
    <name type="scientific">Aequorivita iocasae</name>
    <dbReference type="NCBI Taxonomy" id="2803865"/>
    <lineage>
        <taxon>Bacteria</taxon>
        <taxon>Pseudomonadati</taxon>
        <taxon>Bacteroidota</taxon>
        <taxon>Flavobacteriia</taxon>
        <taxon>Flavobacteriales</taxon>
        <taxon>Flavobacteriaceae</taxon>
        <taxon>Aequorivita</taxon>
    </lineage>
</organism>
<dbReference type="PANTHER" id="PTHR43739">
    <property type="entry name" value="XYLOGLUCANASE (EUROFUNG)"/>
    <property type="match status" value="1"/>
</dbReference>
<dbReference type="Proteomes" id="UP000629420">
    <property type="component" value="Chromosome"/>
</dbReference>
<dbReference type="SUPFAM" id="SSF50939">
    <property type="entry name" value="Sialidases"/>
    <property type="match status" value="1"/>
</dbReference>
<evidence type="ECO:0000259" key="3">
    <source>
        <dbReference type="Pfam" id="PF15902"/>
    </source>
</evidence>
<gene>
    <name evidence="5" type="ORF">JK629_02705</name>
</gene>
<dbReference type="InterPro" id="IPR031778">
    <property type="entry name" value="Sortilin_N"/>
</dbReference>
<evidence type="ECO:0000313" key="6">
    <source>
        <dbReference type="Proteomes" id="UP000629420"/>
    </source>
</evidence>
<dbReference type="Gene3D" id="2.130.10.10">
    <property type="entry name" value="YVTN repeat-like/Quinoprotein amine dehydrogenase"/>
    <property type="match status" value="5"/>
</dbReference>
<keyword evidence="6" id="KW-1185">Reference proteome</keyword>
<evidence type="ECO:0000313" key="5">
    <source>
        <dbReference type="EMBL" id="QQX77198.1"/>
    </source>
</evidence>
<dbReference type="InterPro" id="IPR015943">
    <property type="entry name" value="WD40/YVTN_repeat-like_dom_sf"/>
</dbReference>
<evidence type="ECO:0000259" key="4">
    <source>
        <dbReference type="Pfam" id="PF18962"/>
    </source>
</evidence>
<keyword evidence="2" id="KW-0677">Repeat</keyword>
<dbReference type="NCBIfam" id="TIGR04183">
    <property type="entry name" value="Por_Secre_tail"/>
    <property type="match status" value="1"/>
</dbReference>
<dbReference type="SUPFAM" id="SSF110296">
    <property type="entry name" value="Oligoxyloglucan reducing end-specific cellobiohydrolase"/>
    <property type="match status" value="2"/>
</dbReference>
<dbReference type="InterPro" id="IPR036278">
    <property type="entry name" value="Sialidase_sf"/>
</dbReference>
<dbReference type="EMBL" id="CP068439">
    <property type="protein sequence ID" value="QQX77198.1"/>
    <property type="molecule type" value="Genomic_DNA"/>
</dbReference>
<dbReference type="InterPro" id="IPR026444">
    <property type="entry name" value="Secre_tail"/>
</dbReference>
<dbReference type="Pfam" id="PF18962">
    <property type="entry name" value="Por_Secre_tail"/>
    <property type="match status" value="1"/>
</dbReference>
<accession>A0ABX7DUF4</accession>
<dbReference type="PANTHER" id="PTHR43739:SF5">
    <property type="entry name" value="EXO-ALPHA-SIALIDASE"/>
    <property type="match status" value="1"/>
</dbReference>
<evidence type="ECO:0000256" key="2">
    <source>
        <dbReference type="ARBA" id="ARBA00022737"/>
    </source>
</evidence>
<dbReference type="RefSeq" id="WP_202337101.1">
    <property type="nucleotide sequence ID" value="NZ_CP068439.1"/>
</dbReference>
<feature type="domain" description="Secretion system C-terminal sorting" evidence="4">
    <location>
        <begin position="764"/>
        <end position="836"/>
    </location>
</feature>
<dbReference type="CDD" id="cd15482">
    <property type="entry name" value="Sialidase_non-viral"/>
    <property type="match status" value="1"/>
</dbReference>
<feature type="domain" description="Sortilin N-terminal" evidence="3">
    <location>
        <begin position="172"/>
        <end position="305"/>
    </location>
</feature>